<accession>A0ABU4N7P2</accession>
<name>A0ABU4N7P2_9ACTN</name>
<evidence type="ECO:0000313" key="3">
    <source>
        <dbReference type="Proteomes" id="UP001271274"/>
    </source>
</evidence>
<feature type="region of interest" description="Disordered" evidence="1">
    <location>
        <begin position="79"/>
        <end position="106"/>
    </location>
</feature>
<proteinExistence type="predicted"/>
<dbReference type="Proteomes" id="UP001271274">
    <property type="component" value="Unassembled WGS sequence"/>
</dbReference>
<comment type="caution">
    <text evidence="2">The sequence shown here is derived from an EMBL/GenBank/DDBJ whole genome shotgun (WGS) entry which is preliminary data.</text>
</comment>
<protein>
    <submittedName>
        <fullName evidence="2">Uncharacterized protein</fullName>
    </submittedName>
</protein>
<gene>
    <name evidence="2" type="ORF">PV662_03240</name>
</gene>
<evidence type="ECO:0000313" key="2">
    <source>
        <dbReference type="EMBL" id="MDX3698783.1"/>
    </source>
</evidence>
<keyword evidence="3" id="KW-1185">Reference proteome</keyword>
<dbReference type="EMBL" id="JARAYU010000001">
    <property type="protein sequence ID" value="MDX3698783.1"/>
    <property type="molecule type" value="Genomic_DNA"/>
</dbReference>
<organism evidence="2 3">
    <name type="scientific">Streptomyces europaeiscabiei</name>
    <dbReference type="NCBI Taxonomy" id="146819"/>
    <lineage>
        <taxon>Bacteria</taxon>
        <taxon>Bacillati</taxon>
        <taxon>Actinomycetota</taxon>
        <taxon>Actinomycetes</taxon>
        <taxon>Kitasatosporales</taxon>
        <taxon>Streptomycetaceae</taxon>
        <taxon>Streptomyces</taxon>
    </lineage>
</organism>
<evidence type="ECO:0000256" key="1">
    <source>
        <dbReference type="SAM" id="MobiDB-lite"/>
    </source>
</evidence>
<reference evidence="2 3" key="1">
    <citation type="journal article" date="2023" name="Microb. Genom.">
        <title>Mesoterricola silvestris gen. nov., sp. nov., Mesoterricola sediminis sp. nov., Geothrix oryzae sp. nov., Geothrix edaphica sp. nov., Geothrix rubra sp. nov., and Geothrix limicola sp. nov., six novel members of Acidobacteriota isolated from soils.</title>
        <authorList>
            <person name="Weisberg A.J."/>
            <person name="Pearce E."/>
            <person name="Kramer C.G."/>
            <person name="Chang J.H."/>
            <person name="Clarke C.R."/>
        </authorList>
    </citation>
    <scope>NUCLEOTIDE SEQUENCE [LARGE SCALE GENOMIC DNA]</scope>
    <source>
        <strain evidence="2 3">ID09-01A</strain>
    </source>
</reference>
<dbReference type="RefSeq" id="WP_046704589.1">
    <property type="nucleotide sequence ID" value="NZ_JARAYT010000001.1"/>
</dbReference>
<sequence length="119" mass="12799">MIEDRSEVPGAPSPYEALATVGVTPWTTHAEMQDVSFELLARGLMNPHTQQAWNDLRDPRQRLLLDLFLYDIDDTEGAHGAGDAAAGAADGGPAEPAAPAEPPPPWAARLLDELIRFGE</sequence>
<feature type="compositionally biased region" description="Low complexity" evidence="1">
    <location>
        <begin position="81"/>
        <end position="98"/>
    </location>
</feature>